<dbReference type="Gene3D" id="3.30.450.90">
    <property type="match status" value="1"/>
</dbReference>
<dbReference type="InterPro" id="IPR003593">
    <property type="entry name" value="AAA+_ATPase"/>
</dbReference>
<dbReference type="Proteomes" id="UP000680365">
    <property type="component" value="Unassembled WGS sequence"/>
</dbReference>
<keyword evidence="6" id="KW-1185">Reference proteome</keyword>
<dbReference type="InterPro" id="IPR001482">
    <property type="entry name" value="T2SS/T4SS_dom"/>
</dbReference>
<accession>A0ABS5QJK2</accession>
<evidence type="ECO:0000313" key="5">
    <source>
        <dbReference type="EMBL" id="MBS8121455.1"/>
    </source>
</evidence>
<evidence type="ECO:0000313" key="6">
    <source>
        <dbReference type="Proteomes" id="UP000680365"/>
    </source>
</evidence>
<evidence type="ECO:0000256" key="2">
    <source>
        <dbReference type="ARBA" id="ARBA00022741"/>
    </source>
</evidence>
<dbReference type="RefSeq" id="WP_213347922.1">
    <property type="nucleotide sequence ID" value="NZ_JAEDAM010000001.1"/>
</dbReference>
<keyword evidence="2" id="KW-0547">Nucleotide-binding</keyword>
<organism evidence="5 6">
    <name type="scientific">Candidatus Vampirococcus lugosii</name>
    <dbReference type="NCBI Taxonomy" id="2789015"/>
    <lineage>
        <taxon>Bacteria</taxon>
        <taxon>Candidatus Absconditibacteriota</taxon>
        <taxon>Vampirococcus</taxon>
    </lineage>
</organism>
<gene>
    <name evidence="5" type="ORF">VAMP_2n42</name>
</gene>
<sequence length="526" mass="59924">MKNNLSKKILDLSDVKKINPDNDKLKILSYSIAEKAQAIIFDGDSKKLHILTTNNYPSILTQILDKIAVKGYKFEFFYVDEVSFAFAMNWYDNLYKEEKKAEDLLKQRKTVRGKYAIDVLKKLYEEKSKYSEQEFITELIRLSFQSNASDLHFQPEESGIVLRLRRDGILKTILVFEYQEFKKYLVKLKFMAGVRLNISKTPQDGRFDFVSYNKDETTKKIDVRVSFMPGLRGESIVMRFLDSTNSVLGFGDIGFMGETLNVLSRNLKKKHGMILVTGPTGSGKTTTLYSMLNYLNTPSKKIITLEDPVEYELPGIQQSQISAKNGYNYEDGLKAVLRQDPEIIMVGEIRNLETAEIAINAALTGHLVISTLHTNSAIETISRLLSMGVKPYMLAPALNLVIGQRLLRKLHTCKNNRKAKLAEEEDIKQNLKSMKDINKNIKETFDGYVPLPSGCEKCGSDGFMGRIAIVETFELNDNIKNTILNDKPDIYMYSEARQSGFLTMKEDAYIKMLNGLTTLDEIRRVV</sequence>
<dbReference type="InterPro" id="IPR027417">
    <property type="entry name" value="P-loop_NTPase"/>
</dbReference>
<comment type="caution">
    <text evidence="5">The sequence shown here is derived from an EMBL/GenBank/DDBJ whole genome shotgun (WGS) entry which is preliminary data.</text>
</comment>
<dbReference type="PANTHER" id="PTHR30258:SF2">
    <property type="entry name" value="COMG OPERON PROTEIN 1"/>
    <property type="match status" value="1"/>
</dbReference>
<dbReference type="Pfam" id="PF00437">
    <property type="entry name" value="T2SSE"/>
    <property type="match status" value="1"/>
</dbReference>
<dbReference type="SMART" id="SM00382">
    <property type="entry name" value="AAA"/>
    <property type="match status" value="1"/>
</dbReference>
<dbReference type="EMBL" id="JAEDAM010000001">
    <property type="protein sequence ID" value="MBS8121455.1"/>
    <property type="molecule type" value="Genomic_DNA"/>
</dbReference>
<proteinExistence type="inferred from homology"/>
<evidence type="ECO:0000259" key="4">
    <source>
        <dbReference type="SMART" id="SM00382"/>
    </source>
</evidence>
<evidence type="ECO:0000256" key="1">
    <source>
        <dbReference type="ARBA" id="ARBA00006611"/>
    </source>
</evidence>
<protein>
    <submittedName>
        <fullName evidence="5">Type II secretion system protein E</fullName>
    </submittedName>
</protein>
<name>A0ABS5QJK2_9BACT</name>
<feature type="domain" description="AAA+ ATPase" evidence="4">
    <location>
        <begin position="270"/>
        <end position="391"/>
    </location>
</feature>
<reference evidence="5 6" key="1">
    <citation type="journal article" date="2021" name="Nat. Commun.">
        <title>Reductive evolution and unique predatory mode in the CPR bacterium Vampirococcus lugosii.</title>
        <authorList>
            <person name="Moreira D."/>
            <person name="Zivanovic Y."/>
            <person name="Lopez-Archilla A.I."/>
            <person name="Iniesto M."/>
            <person name="Lopez-Garcia P."/>
        </authorList>
    </citation>
    <scope>NUCLEOTIDE SEQUENCE [LARGE SCALE GENOMIC DNA]</scope>
    <source>
        <strain evidence="5">Chiprana</strain>
    </source>
</reference>
<dbReference type="PANTHER" id="PTHR30258">
    <property type="entry name" value="TYPE II SECRETION SYSTEM PROTEIN GSPE-RELATED"/>
    <property type="match status" value="1"/>
</dbReference>
<comment type="similarity">
    <text evidence="1">Belongs to the GSP E family.</text>
</comment>
<dbReference type="SUPFAM" id="SSF52540">
    <property type="entry name" value="P-loop containing nucleoside triphosphate hydrolases"/>
    <property type="match status" value="1"/>
</dbReference>
<dbReference type="Gene3D" id="3.40.50.300">
    <property type="entry name" value="P-loop containing nucleotide triphosphate hydrolases"/>
    <property type="match status" value="1"/>
</dbReference>
<evidence type="ECO:0000256" key="3">
    <source>
        <dbReference type="ARBA" id="ARBA00022840"/>
    </source>
</evidence>
<dbReference type="CDD" id="cd01129">
    <property type="entry name" value="PulE-GspE-like"/>
    <property type="match status" value="1"/>
</dbReference>
<keyword evidence="3" id="KW-0067">ATP-binding</keyword>